<comment type="subcellular location">
    <subcellularLocation>
        <location evidence="5">Cell membrane</location>
        <topology evidence="5">Multi-pass membrane protein</topology>
    </subcellularLocation>
</comment>
<evidence type="ECO:0000256" key="4">
    <source>
        <dbReference type="ARBA" id="ARBA00023136"/>
    </source>
</evidence>
<evidence type="ECO:0000256" key="2">
    <source>
        <dbReference type="ARBA" id="ARBA00022692"/>
    </source>
</evidence>
<dbReference type="EMBL" id="JRMP02000006">
    <property type="protein sequence ID" value="TLD94561.1"/>
    <property type="molecule type" value="Genomic_DNA"/>
</dbReference>
<dbReference type="Proteomes" id="UP000029714">
    <property type="component" value="Unassembled WGS sequence"/>
</dbReference>
<dbReference type="InterPro" id="IPR003844">
    <property type="entry name" value="UPF0060"/>
</dbReference>
<keyword evidence="4 5" id="KW-0472">Membrane</keyword>
<dbReference type="GO" id="GO:0005886">
    <property type="term" value="C:plasma membrane"/>
    <property type="evidence" value="ECO:0007669"/>
    <property type="project" value="UniProtKB-SubCell"/>
</dbReference>
<accession>A0A347VP37</accession>
<comment type="similarity">
    <text evidence="5">Belongs to the UPF0060 family.</text>
</comment>
<proteinExistence type="inferred from homology"/>
<comment type="caution">
    <text evidence="7">The sequence shown here is derived from an EMBL/GenBank/DDBJ whole genome shotgun (WGS) entry which is preliminary data.</text>
</comment>
<dbReference type="HAMAP" id="MF_00010">
    <property type="entry name" value="UPF0060"/>
    <property type="match status" value="1"/>
</dbReference>
<evidence type="ECO:0000313" key="7">
    <source>
        <dbReference type="EMBL" id="TLD94561.1"/>
    </source>
</evidence>
<evidence type="ECO:0000256" key="3">
    <source>
        <dbReference type="ARBA" id="ARBA00022989"/>
    </source>
</evidence>
<evidence type="ECO:0000256" key="5">
    <source>
        <dbReference type="HAMAP-Rule" id="MF_00010"/>
    </source>
</evidence>
<organism evidence="7 8">
    <name type="scientific">Helicobacter saguini</name>
    <dbReference type="NCBI Taxonomy" id="1548018"/>
    <lineage>
        <taxon>Bacteria</taxon>
        <taxon>Pseudomonadati</taxon>
        <taxon>Campylobacterota</taxon>
        <taxon>Epsilonproteobacteria</taxon>
        <taxon>Campylobacterales</taxon>
        <taxon>Helicobacteraceae</taxon>
        <taxon>Helicobacter</taxon>
    </lineage>
</organism>
<dbReference type="Proteomes" id="UP000477070">
    <property type="component" value="Unassembled WGS sequence"/>
</dbReference>
<keyword evidence="2 5" id="KW-0812">Transmembrane</keyword>
<dbReference type="SUPFAM" id="SSF103481">
    <property type="entry name" value="Multidrug resistance efflux transporter EmrE"/>
    <property type="match status" value="1"/>
</dbReference>
<dbReference type="EMBL" id="QBIU01000002">
    <property type="protein sequence ID" value="MWV70728.1"/>
    <property type="molecule type" value="Genomic_DNA"/>
</dbReference>
<evidence type="ECO:0000313" key="6">
    <source>
        <dbReference type="EMBL" id="MWV70728.1"/>
    </source>
</evidence>
<dbReference type="AlphaFoldDB" id="A0A347VP37"/>
<reference evidence="6 9" key="4">
    <citation type="submission" date="2019-12" db="EMBL/GenBank/DDBJ databases">
        <title>Multi-Generational Helicobacter saguini Isolates.</title>
        <authorList>
            <person name="Mannion A."/>
            <person name="Shen Z."/>
            <person name="Fox J.G."/>
        </authorList>
    </citation>
    <scope>NUCLEOTIDE SEQUENCE [LARGE SCALE GENOMIC DNA]</scope>
    <source>
        <strain evidence="6">16-048</strain>
        <strain evidence="9">16-048 (F4)</strain>
    </source>
</reference>
<dbReference type="Pfam" id="PF02694">
    <property type="entry name" value="UPF0060"/>
    <property type="match status" value="1"/>
</dbReference>
<feature type="transmembrane region" description="Helical" evidence="5">
    <location>
        <begin position="60"/>
        <end position="79"/>
    </location>
</feature>
<evidence type="ECO:0000313" key="9">
    <source>
        <dbReference type="Proteomes" id="UP000477070"/>
    </source>
</evidence>
<dbReference type="OrthoDB" id="123240at2"/>
<dbReference type="PANTHER" id="PTHR36116">
    <property type="entry name" value="UPF0060 MEMBRANE PROTEIN YNFA"/>
    <property type="match status" value="1"/>
</dbReference>
<feature type="transmembrane region" description="Helical" evidence="5">
    <location>
        <begin position="32"/>
        <end position="51"/>
    </location>
</feature>
<evidence type="ECO:0000256" key="1">
    <source>
        <dbReference type="ARBA" id="ARBA00022475"/>
    </source>
</evidence>
<keyword evidence="1 5" id="KW-1003">Cell membrane</keyword>
<evidence type="ECO:0000313" key="8">
    <source>
        <dbReference type="Proteomes" id="UP000029714"/>
    </source>
</evidence>
<reference evidence="7 8" key="1">
    <citation type="journal article" date="2014" name="Genome Announc.">
        <title>Draft genome sequences of eight enterohepatic helicobacter species isolated from both laboratory and wild rodents.</title>
        <authorList>
            <person name="Sheh A."/>
            <person name="Shen Z."/>
            <person name="Fox J.G."/>
        </authorList>
    </citation>
    <scope>NUCLEOTIDE SEQUENCE [LARGE SCALE GENOMIC DNA]</scope>
    <source>
        <strain evidence="7 8">MIT 97-6194</strain>
    </source>
</reference>
<dbReference type="NCBIfam" id="NF002586">
    <property type="entry name" value="PRK02237.1"/>
    <property type="match status" value="1"/>
</dbReference>
<feature type="transmembrane region" description="Helical" evidence="5">
    <location>
        <begin position="7"/>
        <end position="26"/>
    </location>
</feature>
<dbReference type="Gene3D" id="1.10.3730.20">
    <property type="match status" value="1"/>
</dbReference>
<reference evidence="7" key="3">
    <citation type="submission" date="2018-04" db="EMBL/GenBank/DDBJ databases">
        <authorList>
            <person name="Sheh A."/>
            <person name="Shen Z."/>
            <person name="Mannion A.J."/>
            <person name="Fox J.G."/>
        </authorList>
    </citation>
    <scope>NUCLEOTIDE SEQUENCE</scope>
    <source>
        <strain evidence="7">MIT 97-6194</strain>
    </source>
</reference>
<sequence length="106" mass="11953">MIYSMFIFLLSALCEVGGGYLVWIWLKNDKSVYIGILGLILLALYGIIATLQTQNFGRVYAAYGGIFIVFSIFWAYFIDDFKPDIYDILGGIITLVGVCIIMFAKR</sequence>
<dbReference type="InterPro" id="IPR037185">
    <property type="entry name" value="EmrE-like"/>
</dbReference>
<name>A0A347VP37_9HELI</name>
<protein>
    <submittedName>
        <fullName evidence="7">YnfA family protein</fullName>
    </submittedName>
</protein>
<dbReference type="PANTHER" id="PTHR36116:SF1">
    <property type="entry name" value="UPF0060 MEMBRANE PROTEIN YNFA"/>
    <property type="match status" value="1"/>
</dbReference>
<reference evidence="7 8" key="2">
    <citation type="journal article" date="2016" name="Infect. Immun.">
        <title>Helicobacter saguini, a Novel Helicobacter Isolated from Cotton-Top Tamarins with Ulcerative Colitis, Has Proinflammatory Properties and Induces Typhlocolitis and Dysplasia in Gnotobiotic IL-10-/- Mice.</title>
        <authorList>
            <person name="Shen Z."/>
            <person name="Mannion A."/>
            <person name="Whary M.T."/>
            <person name="Muthupalani S."/>
            <person name="Sheh A."/>
            <person name="Feng Y."/>
            <person name="Gong G."/>
            <person name="Vandamme P."/>
            <person name="Holcombe H.R."/>
            <person name="Paster B.J."/>
            <person name="Fox J.G."/>
        </authorList>
    </citation>
    <scope>NUCLEOTIDE SEQUENCE [LARGE SCALE GENOMIC DNA]</scope>
    <source>
        <strain evidence="7 8">MIT 97-6194</strain>
    </source>
</reference>
<dbReference type="STRING" id="1548018.LS64_09705"/>
<gene>
    <name evidence="6" type="ORF">DCO61_12235</name>
    <name evidence="7" type="ORF">LS64_005190</name>
</gene>
<feature type="transmembrane region" description="Helical" evidence="5">
    <location>
        <begin position="85"/>
        <end position="104"/>
    </location>
</feature>
<keyword evidence="3 5" id="KW-1133">Transmembrane helix</keyword>
<dbReference type="RefSeq" id="WP_034572654.1">
    <property type="nucleotide sequence ID" value="NZ_JRMP02000006.1"/>
</dbReference>
<keyword evidence="8" id="KW-1185">Reference proteome</keyword>